<feature type="transmembrane region" description="Helical" evidence="1">
    <location>
        <begin position="46"/>
        <end position="64"/>
    </location>
</feature>
<organism evidence="2 3">
    <name type="scientific">Arsenicibacter rosenii</name>
    <dbReference type="NCBI Taxonomy" id="1750698"/>
    <lineage>
        <taxon>Bacteria</taxon>
        <taxon>Pseudomonadati</taxon>
        <taxon>Bacteroidota</taxon>
        <taxon>Cytophagia</taxon>
        <taxon>Cytophagales</taxon>
        <taxon>Spirosomataceae</taxon>
        <taxon>Arsenicibacter</taxon>
    </lineage>
</organism>
<comment type="caution">
    <text evidence="2">The sequence shown here is derived from an EMBL/GenBank/DDBJ whole genome shotgun (WGS) entry which is preliminary data.</text>
</comment>
<evidence type="ECO:0000313" key="2">
    <source>
        <dbReference type="EMBL" id="OIN59855.1"/>
    </source>
</evidence>
<proteinExistence type="predicted"/>
<reference evidence="2 3" key="1">
    <citation type="submission" date="2016-10" db="EMBL/GenBank/DDBJ databases">
        <title>Arsenicibacter rosenii gen. nov., sp. nov., an efficient arsenic-methylating bacterium isolated from an arsenic-contaminated paddy soil.</title>
        <authorList>
            <person name="Huang K."/>
        </authorList>
    </citation>
    <scope>NUCLEOTIDE SEQUENCE [LARGE SCALE GENOMIC DNA]</scope>
    <source>
        <strain evidence="2 3">SM-1</strain>
    </source>
</reference>
<protein>
    <submittedName>
        <fullName evidence="2">Uncharacterized protein</fullName>
    </submittedName>
</protein>
<accession>A0A1S2VNR6</accession>
<dbReference type="EMBL" id="MORL01000003">
    <property type="protein sequence ID" value="OIN59855.1"/>
    <property type="molecule type" value="Genomic_DNA"/>
</dbReference>
<evidence type="ECO:0000256" key="1">
    <source>
        <dbReference type="SAM" id="Phobius"/>
    </source>
</evidence>
<keyword evidence="3" id="KW-1185">Reference proteome</keyword>
<keyword evidence="1" id="KW-0472">Membrane</keyword>
<keyword evidence="1" id="KW-1133">Transmembrane helix</keyword>
<feature type="transmembrane region" description="Helical" evidence="1">
    <location>
        <begin position="108"/>
        <end position="126"/>
    </location>
</feature>
<sequence length="136" mass="15040">MKNPFFYILLLILVVLDGWLMSHPNLIGRFGVWFYEYDYLRTFPRAVGTVAAIVGVALVLSLLVSRLARPMALAGSAILLTLGILWLIQSIQQFTSGVYKLTGAGFKAGGMLLPALVVAVFAKGFYDIFRNRVKKV</sequence>
<dbReference type="AlphaFoldDB" id="A0A1S2VNR6"/>
<name>A0A1S2VNR6_9BACT</name>
<dbReference type="OrthoDB" id="955314at2"/>
<keyword evidence="1" id="KW-0812">Transmembrane</keyword>
<gene>
    <name evidence="2" type="ORF">BLX24_08340</name>
</gene>
<dbReference type="Proteomes" id="UP000181790">
    <property type="component" value="Unassembled WGS sequence"/>
</dbReference>
<dbReference type="RefSeq" id="WP_071502656.1">
    <property type="nucleotide sequence ID" value="NZ_MORL01000003.1"/>
</dbReference>
<evidence type="ECO:0000313" key="3">
    <source>
        <dbReference type="Proteomes" id="UP000181790"/>
    </source>
</evidence>
<feature type="transmembrane region" description="Helical" evidence="1">
    <location>
        <begin position="71"/>
        <end position="88"/>
    </location>
</feature>